<dbReference type="InterPro" id="IPR029021">
    <property type="entry name" value="Prot-tyrosine_phosphatase-like"/>
</dbReference>
<feature type="region of interest" description="Disordered" evidence="5">
    <location>
        <begin position="1"/>
        <end position="37"/>
    </location>
</feature>
<dbReference type="InterPro" id="IPR000340">
    <property type="entry name" value="Dual-sp_phosphatase_cat-dom"/>
</dbReference>
<dbReference type="GO" id="GO:0004725">
    <property type="term" value="F:protein tyrosine phosphatase activity"/>
    <property type="evidence" value="ECO:0007669"/>
    <property type="project" value="UniProtKB-EC"/>
</dbReference>
<keyword evidence="4" id="KW-0904">Protein phosphatase</keyword>
<dbReference type="SUPFAM" id="SSF52799">
    <property type="entry name" value="(Phosphotyrosine protein) phosphatases II"/>
    <property type="match status" value="1"/>
</dbReference>
<reference evidence="9" key="1">
    <citation type="journal article" date="2023" name="Mol. Biol. Evol.">
        <title>Third-Generation Sequencing Reveals the Adaptive Role of the Epigenome in Three Deep-Sea Polychaetes.</title>
        <authorList>
            <person name="Perez M."/>
            <person name="Aroh O."/>
            <person name="Sun Y."/>
            <person name="Lan Y."/>
            <person name="Juniper S.K."/>
            <person name="Young C.R."/>
            <person name="Angers B."/>
            <person name="Qian P.Y."/>
        </authorList>
    </citation>
    <scope>NUCLEOTIDE SEQUENCE</scope>
    <source>
        <strain evidence="9">P08H-3</strain>
    </source>
</reference>
<dbReference type="PROSITE" id="PS50054">
    <property type="entry name" value="TYR_PHOSPHATASE_DUAL"/>
    <property type="match status" value="1"/>
</dbReference>
<dbReference type="PROSITE" id="PS00383">
    <property type="entry name" value="TYR_PHOSPHATASE_1"/>
    <property type="match status" value="1"/>
</dbReference>
<dbReference type="InterPro" id="IPR000387">
    <property type="entry name" value="Tyr_Pase_dom"/>
</dbReference>
<feature type="domain" description="Tyrosine specific protein phosphatases" evidence="8">
    <location>
        <begin position="234"/>
        <end position="295"/>
    </location>
</feature>
<sequence>MHRLRKTSSYGTHRFESHTKDSVRRASVAGVPESAVGKPKYGSRMLLWRGDRPHTTASSGDATATALSTNAAEKRRSNVALTFRTYTETRCGPLDRTSTACCRASGSNKSSVPRLSKSSCEVGKRSSRQSASSYRLSRNKPSIGTDAYYLHQMKEVLYEFKSSTMRSSPTKIVHDYLYLGSYWDANNAAYLRRLGINHVLNCAGTRRNAELCPYQIDTGILWYMGIPAVDKESYDILQHVQETNSFINEARLRGGKVLVHCVMGVNRSGFIVAAYLIGVLKMSLMAAVKVLKDQRCTVLYNTGFQRQLVWYARRKGLL</sequence>
<dbReference type="Gene3D" id="3.90.190.10">
    <property type="entry name" value="Protein tyrosine phosphatase superfamily"/>
    <property type="match status" value="1"/>
</dbReference>
<evidence type="ECO:0000259" key="8">
    <source>
        <dbReference type="PROSITE" id="PS50056"/>
    </source>
</evidence>
<feature type="domain" description="Tyrosine-protein phosphatase" evidence="7">
    <location>
        <begin position="168"/>
        <end position="317"/>
    </location>
</feature>
<dbReference type="GO" id="GO:0043409">
    <property type="term" value="P:negative regulation of MAPK cascade"/>
    <property type="evidence" value="ECO:0007669"/>
    <property type="project" value="TreeGrafter"/>
</dbReference>
<feature type="compositionally biased region" description="Low complexity" evidence="5">
    <location>
        <begin position="55"/>
        <end position="69"/>
    </location>
</feature>
<keyword evidence="6" id="KW-0812">Transmembrane</keyword>
<dbReference type="SMART" id="SM00195">
    <property type="entry name" value="DSPc"/>
    <property type="match status" value="1"/>
</dbReference>
<evidence type="ECO:0000256" key="5">
    <source>
        <dbReference type="SAM" id="MobiDB-lite"/>
    </source>
</evidence>
<accession>A0AAD9IW97</accession>
<evidence type="ECO:0000313" key="9">
    <source>
        <dbReference type="EMBL" id="KAK2142107.1"/>
    </source>
</evidence>
<keyword evidence="6" id="KW-0472">Membrane</keyword>
<dbReference type="InterPro" id="IPR020422">
    <property type="entry name" value="TYR_PHOSPHATASE_DUAL_dom"/>
</dbReference>
<evidence type="ECO:0000256" key="4">
    <source>
        <dbReference type="ARBA" id="ARBA00022912"/>
    </source>
</evidence>
<feature type="compositionally biased region" description="Basic and acidic residues" evidence="5">
    <location>
        <begin position="13"/>
        <end position="24"/>
    </location>
</feature>
<keyword evidence="6" id="KW-1133">Transmembrane helix</keyword>
<dbReference type="Pfam" id="PF00782">
    <property type="entry name" value="DSPc"/>
    <property type="match status" value="1"/>
</dbReference>
<feature type="transmembrane region" description="Helical" evidence="6">
    <location>
        <begin position="270"/>
        <end position="291"/>
    </location>
</feature>
<evidence type="ECO:0000256" key="1">
    <source>
        <dbReference type="ARBA" id="ARBA00008601"/>
    </source>
</evidence>
<dbReference type="Proteomes" id="UP001208570">
    <property type="component" value="Unassembled WGS sequence"/>
</dbReference>
<evidence type="ECO:0000313" key="10">
    <source>
        <dbReference type="Proteomes" id="UP001208570"/>
    </source>
</evidence>
<comment type="caution">
    <text evidence="9">The sequence shown here is derived from an EMBL/GenBank/DDBJ whole genome shotgun (WGS) entry which is preliminary data.</text>
</comment>
<evidence type="ECO:0000259" key="7">
    <source>
        <dbReference type="PROSITE" id="PS50054"/>
    </source>
</evidence>
<dbReference type="EC" id="3.1.3.48" evidence="2"/>
<proteinExistence type="inferred from homology"/>
<feature type="compositionally biased region" description="Polar residues" evidence="5">
    <location>
        <begin position="101"/>
        <end position="119"/>
    </location>
</feature>
<dbReference type="EMBL" id="JAODUP010000995">
    <property type="protein sequence ID" value="KAK2142107.1"/>
    <property type="molecule type" value="Genomic_DNA"/>
</dbReference>
<dbReference type="GO" id="GO:0005737">
    <property type="term" value="C:cytoplasm"/>
    <property type="evidence" value="ECO:0007669"/>
    <property type="project" value="TreeGrafter"/>
</dbReference>
<protein>
    <recommendedName>
        <fullName evidence="2">protein-tyrosine-phosphatase</fullName>
        <ecNumber evidence="2">3.1.3.48</ecNumber>
    </recommendedName>
</protein>
<gene>
    <name evidence="9" type="ORF">LSH36_995g00011</name>
</gene>
<dbReference type="AlphaFoldDB" id="A0AAD9IW97"/>
<feature type="region of interest" description="Disordered" evidence="5">
    <location>
        <begin position="51"/>
        <end position="70"/>
    </location>
</feature>
<keyword evidence="10" id="KW-1185">Reference proteome</keyword>
<dbReference type="CDD" id="cd14498">
    <property type="entry name" value="DSP"/>
    <property type="match status" value="1"/>
</dbReference>
<evidence type="ECO:0000256" key="6">
    <source>
        <dbReference type="SAM" id="Phobius"/>
    </source>
</evidence>
<keyword evidence="3" id="KW-0378">Hydrolase</keyword>
<feature type="region of interest" description="Disordered" evidence="5">
    <location>
        <begin position="101"/>
        <end position="138"/>
    </location>
</feature>
<evidence type="ECO:0000256" key="2">
    <source>
        <dbReference type="ARBA" id="ARBA00013064"/>
    </source>
</evidence>
<dbReference type="PANTHER" id="PTHR10159:SF529">
    <property type="entry name" value="TYROSINE-PROTEIN PHOSPHATASE DOMAIN-CONTAINING PROTEIN"/>
    <property type="match status" value="1"/>
</dbReference>
<dbReference type="PANTHER" id="PTHR10159">
    <property type="entry name" value="DUAL SPECIFICITY PROTEIN PHOSPHATASE"/>
    <property type="match status" value="1"/>
</dbReference>
<name>A0AAD9IW97_9ANNE</name>
<comment type="similarity">
    <text evidence="1">Belongs to the protein-tyrosine phosphatase family. Non-receptor class dual specificity subfamily.</text>
</comment>
<evidence type="ECO:0000256" key="3">
    <source>
        <dbReference type="ARBA" id="ARBA00022801"/>
    </source>
</evidence>
<dbReference type="PROSITE" id="PS50056">
    <property type="entry name" value="TYR_PHOSPHATASE_2"/>
    <property type="match status" value="1"/>
</dbReference>
<organism evidence="9 10">
    <name type="scientific">Paralvinella palmiformis</name>
    <dbReference type="NCBI Taxonomy" id="53620"/>
    <lineage>
        <taxon>Eukaryota</taxon>
        <taxon>Metazoa</taxon>
        <taxon>Spiralia</taxon>
        <taxon>Lophotrochozoa</taxon>
        <taxon>Annelida</taxon>
        <taxon>Polychaeta</taxon>
        <taxon>Sedentaria</taxon>
        <taxon>Canalipalpata</taxon>
        <taxon>Terebellida</taxon>
        <taxon>Terebelliformia</taxon>
        <taxon>Alvinellidae</taxon>
        <taxon>Paralvinella</taxon>
    </lineage>
</organism>
<dbReference type="InterPro" id="IPR016130">
    <property type="entry name" value="Tyr_Pase_AS"/>
</dbReference>